<dbReference type="EMBL" id="CP005074">
    <property type="protein sequence ID" value="AGR41462.1"/>
    <property type="molecule type" value="Genomic_DNA"/>
</dbReference>
<feature type="transmembrane region" description="Helical" evidence="7">
    <location>
        <begin position="371"/>
        <end position="397"/>
    </location>
</feature>
<sequence>MENVSKDKLSDLELEKLLESVDLNEEVKKTKGSFFEKFKFSVLKLNSTRKEFFEKAPLFSYSLKRILYAFITLYLSIAIVYILLVLFMPDSALVSDYDFGKPTSIKPGSVEYYALIENRKIGYGLSGSLIKQVLIYWRNITPFIPKEVFLPIRINNLVIEGTYEKTWFFLGVIMNKNNGFVNSNVLDEFKGAIPISFLLGGVALLLSYVIGIPLGILSAKYKEKTIDNGIKGFFLGISSIPATVLITMIWIISIKVFGSMGIWGENSYSDFFAIIGVVFLMISIIVVDTRRFVIDEMTSEYTRFAISKGLSSKYVFYVHIFRNAGIRVIKTLPEAFILCLFGSSILVERFWNVPGMSKYILSGVSTNDIYVVLGYIVISSASGVFTSLLSDLLMALLDPRIKLTK</sequence>
<dbReference type="Pfam" id="PF00528">
    <property type="entry name" value="BPD_transp_1"/>
    <property type="match status" value="1"/>
</dbReference>
<dbReference type="PATRIC" id="fig|1276220.3.peg.893"/>
<feature type="transmembrane region" description="Helical" evidence="7">
    <location>
        <begin position="192"/>
        <end position="217"/>
    </location>
</feature>
<reference evidence="9 10" key="1">
    <citation type="journal article" date="2013" name="Genome Biol. Evol.">
        <title>Comparison of metabolic capacities and inference of gene content evolution in mosquito-associated Spiroplasma diminutum and S. taiwanense.</title>
        <authorList>
            <person name="Lo W.S."/>
            <person name="Ku C."/>
            <person name="Chen L.L."/>
            <person name="Chang T.H."/>
            <person name="Kuo C.H."/>
        </authorList>
    </citation>
    <scope>NUCLEOTIDE SEQUENCE [LARGE SCALE GENOMIC DNA]</scope>
    <source>
        <strain evidence="9">CT-1</strain>
    </source>
</reference>
<organism evidence="9 10">
    <name type="scientific">Spiroplasma taiwanense CT-1</name>
    <dbReference type="NCBI Taxonomy" id="1276220"/>
    <lineage>
        <taxon>Bacteria</taxon>
        <taxon>Bacillati</taxon>
        <taxon>Mycoplasmatota</taxon>
        <taxon>Mollicutes</taxon>
        <taxon>Entomoplasmatales</taxon>
        <taxon>Spiroplasmataceae</taxon>
        <taxon>Spiroplasma</taxon>
    </lineage>
</organism>
<dbReference type="GO" id="GO:0005886">
    <property type="term" value="C:plasma membrane"/>
    <property type="evidence" value="ECO:0007669"/>
    <property type="project" value="UniProtKB-SubCell"/>
</dbReference>
<dbReference type="OrthoDB" id="9773221at2"/>
<keyword evidence="10" id="KW-1185">Reference proteome</keyword>
<protein>
    <submittedName>
        <fullName evidence="9">Oligopeptide ABC transporter permease</fullName>
    </submittedName>
</protein>
<keyword evidence="4 7" id="KW-0812">Transmembrane</keyword>
<dbReference type="NCBIfam" id="NF043081">
    <property type="entry name" value="MMSYN1_0165"/>
    <property type="match status" value="1"/>
</dbReference>
<feature type="transmembrane region" description="Helical" evidence="7">
    <location>
        <begin position="66"/>
        <end position="88"/>
    </location>
</feature>
<evidence type="ECO:0000256" key="4">
    <source>
        <dbReference type="ARBA" id="ARBA00022692"/>
    </source>
</evidence>
<dbReference type="STRING" id="1276220.STAIW_v1c08760"/>
<comment type="subcellular location">
    <subcellularLocation>
        <location evidence="1 7">Cell membrane</location>
        <topology evidence="1 7">Multi-pass membrane protein</topology>
    </subcellularLocation>
</comment>
<feature type="transmembrane region" description="Helical" evidence="7">
    <location>
        <begin position="271"/>
        <end position="287"/>
    </location>
</feature>
<dbReference type="CDD" id="cd06261">
    <property type="entry name" value="TM_PBP2"/>
    <property type="match status" value="1"/>
</dbReference>
<evidence type="ECO:0000313" key="9">
    <source>
        <dbReference type="EMBL" id="AGR41462.1"/>
    </source>
</evidence>
<proteinExistence type="inferred from homology"/>
<dbReference type="PROSITE" id="PS50928">
    <property type="entry name" value="ABC_TM1"/>
    <property type="match status" value="1"/>
</dbReference>
<evidence type="ECO:0000256" key="5">
    <source>
        <dbReference type="ARBA" id="ARBA00022989"/>
    </source>
</evidence>
<keyword evidence="2 7" id="KW-0813">Transport</keyword>
<dbReference type="Gene3D" id="1.10.3720.10">
    <property type="entry name" value="MetI-like"/>
    <property type="match status" value="1"/>
</dbReference>
<evidence type="ECO:0000256" key="1">
    <source>
        <dbReference type="ARBA" id="ARBA00004651"/>
    </source>
</evidence>
<keyword evidence="5 7" id="KW-1133">Transmembrane helix</keyword>
<comment type="similarity">
    <text evidence="7">Belongs to the binding-protein-dependent transport system permease family.</text>
</comment>
<keyword evidence="6 7" id="KW-0472">Membrane</keyword>
<evidence type="ECO:0000256" key="6">
    <source>
        <dbReference type="ARBA" id="ARBA00023136"/>
    </source>
</evidence>
<dbReference type="GO" id="GO:0055085">
    <property type="term" value="P:transmembrane transport"/>
    <property type="evidence" value="ECO:0007669"/>
    <property type="project" value="InterPro"/>
</dbReference>
<dbReference type="RefSeq" id="WP_020834601.1">
    <property type="nucleotide sequence ID" value="NC_021846.1"/>
</dbReference>
<gene>
    <name evidence="9" type="primary">oppB</name>
    <name evidence="9" type="ORF">STAIW_v1c08760</name>
</gene>
<dbReference type="KEGG" id="stai:STAIW_v1c08760"/>
<evidence type="ECO:0000256" key="7">
    <source>
        <dbReference type="RuleBase" id="RU363032"/>
    </source>
</evidence>
<evidence type="ECO:0000256" key="2">
    <source>
        <dbReference type="ARBA" id="ARBA00022448"/>
    </source>
</evidence>
<name>S5M0E0_9MOLU</name>
<evidence type="ECO:0000259" key="8">
    <source>
        <dbReference type="PROSITE" id="PS50928"/>
    </source>
</evidence>
<dbReference type="HOGENOM" id="CLU_672517_0_0_14"/>
<dbReference type="InterPro" id="IPR000515">
    <property type="entry name" value="MetI-like"/>
</dbReference>
<feature type="transmembrane region" description="Helical" evidence="7">
    <location>
        <begin position="229"/>
        <end position="251"/>
    </location>
</feature>
<feature type="transmembrane region" description="Helical" evidence="7">
    <location>
        <begin position="332"/>
        <end position="351"/>
    </location>
</feature>
<dbReference type="SUPFAM" id="SSF161098">
    <property type="entry name" value="MetI-like"/>
    <property type="match status" value="1"/>
</dbReference>
<feature type="domain" description="ABC transmembrane type-1" evidence="8">
    <location>
        <begin position="193"/>
        <end position="394"/>
    </location>
</feature>
<dbReference type="eggNOG" id="COG0601">
    <property type="taxonomic scope" value="Bacteria"/>
</dbReference>
<evidence type="ECO:0000256" key="3">
    <source>
        <dbReference type="ARBA" id="ARBA00022475"/>
    </source>
</evidence>
<dbReference type="PANTHER" id="PTHR30465:SF0">
    <property type="entry name" value="OLIGOPEPTIDE TRANSPORT SYSTEM PERMEASE PROTEIN APPB"/>
    <property type="match status" value="1"/>
</dbReference>
<keyword evidence="3" id="KW-1003">Cell membrane</keyword>
<dbReference type="AlphaFoldDB" id="S5M0E0"/>
<dbReference type="InterPro" id="IPR035906">
    <property type="entry name" value="MetI-like_sf"/>
</dbReference>
<evidence type="ECO:0000313" key="10">
    <source>
        <dbReference type="Proteomes" id="UP000014984"/>
    </source>
</evidence>
<dbReference type="Proteomes" id="UP000014984">
    <property type="component" value="Chromosome"/>
</dbReference>
<dbReference type="PANTHER" id="PTHR30465">
    <property type="entry name" value="INNER MEMBRANE ABC TRANSPORTER"/>
    <property type="match status" value="1"/>
</dbReference>
<accession>S5M0E0</accession>